<dbReference type="SFLD" id="SFLDG01386">
    <property type="entry name" value="main_SPASM_domain-containing"/>
    <property type="match status" value="1"/>
</dbReference>
<dbReference type="NCBIfam" id="TIGR02666">
    <property type="entry name" value="moaA"/>
    <property type="match status" value="1"/>
</dbReference>
<gene>
    <name evidence="14" type="primary">moaA_10</name>
    <name evidence="14" type="ORF">GALL_165010</name>
</gene>
<dbReference type="EC" id="4.1.99.22" evidence="2"/>
<keyword evidence="11 14" id="KW-0456">Lyase</keyword>
<evidence type="ECO:0000256" key="4">
    <source>
        <dbReference type="ARBA" id="ARBA00022691"/>
    </source>
</evidence>
<dbReference type="CDD" id="cd01335">
    <property type="entry name" value="Radical_SAM"/>
    <property type="match status" value="1"/>
</dbReference>
<dbReference type="PANTHER" id="PTHR22960:SF0">
    <property type="entry name" value="MOLYBDENUM COFACTOR BIOSYNTHESIS PROTEIN 1"/>
    <property type="match status" value="1"/>
</dbReference>
<dbReference type="GO" id="GO:0005525">
    <property type="term" value="F:GTP binding"/>
    <property type="evidence" value="ECO:0007669"/>
    <property type="project" value="UniProtKB-KW"/>
</dbReference>
<dbReference type="SUPFAM" id="SSF102114">
    <property type="entry name" value="Radical SAM enzymes"/>
    <property type="match status" value="1"/>
</dbReference>
<dbReference type="Pfam" id="PF04055">
    <property type="entry name" value="Radical_SAM"/>
    <property type="match status" value="1"/>
</dbReference>
<evidence type="ECO:0000256" key="6">
    <source>
        <dbReference type="ARBA" id="ARBA00022741"/>
    </source>
</evidence>
<dbReference type="InterPro" id="IPR000385">
    <property type="entry name" value="MoaA_NifB_PqqE_Fe-S-bd_CS"/>
</dbReference>
<keyword evidence="3" id="KW-0004">4Fe-4S</keyword>
<keyword evidence="5" id="KW-0479">Metal-binding</keyword>
<reference evidence="14" key="1">
    <citation type="submission" date="2016-10" db="EMBL/GenBank/DDBJ databases">
        <title>Sequence of Gallionella enrichment culture.</title>
        <authorList>
            <person name="Poehlein A."/>
            <person name="Muehling M."/>
            <person name="Daniel R."/>
        </authorList>
    </citation>
    <scope>NUCLEOTIDE SEQUENCE</scope>
</reference>
<evidence type="ECO:0000256" key="9">
    <source>
        <dbReference type="ARBA" id="ARBA00023134"/>
    </source>
</evidence>
<evidence type="ECO:0000256" key="11">
    <source>
        <dbReference type="ARBA" id="ARBA00023239"/>
    </source>
</evidence>
<dbReference type="GO" id="GO:0061798">
    <property type="term" value="F:GTP 3',8'-cyclase activity"/>
    <property type="evidence" value="ECO:0007669"/>
    <property type="project" value="UniProtKB-EC"/>
</dbReference>
<comment type="caution">
    <text evidence="14">The sequence shown here is derived from an EMBL/GenBank/DDBJ whole genome shotgun (WGS) entry which is preliminary data.</text>
</comment>
<dbReference type="PANTHER" id="PTHR22960">
    <property type="entry name" value="MOLYBDOPTERIN COFACTOR SYNTHESIS PROTEIN A"/>
    <property type="match status" value="1"/>
</dbReference>
<dbReference type="CDD" id="cd21117">
    <property type="entry name" value="Twitch_MoaA"/>
    <property type="match status" value="1"/>
</dbReference>
<keyword evidence="4" id="KW-0949">S-adenosyl-L-methionine</keyword>
<evidence type="ECO:0000256" key="10">
    <source>
        <dbReference type="ARBA" id="ARBA00023150"/>
    </source>
</evidence>
<dbReference type="GO" id="GO:0046872">
    <property type="term" value="F:metal ion binding"/>
    <property type="evidence" value="ECO:0007669"/>
    <property type="project" value="UniProtKB-KW"/>
</dbReference>
<keyword evidence="10" id="KW-0501">Molybdenum cofactor biosynthesis</keyword>
<dbReference type="SFLD" id="SFLDG01383">
    <property type="entry name" value="cyclic_pyranopterin_phosphate"/>
    <property type="match status" value="1"/>
</dbReference>
<keyword evidence="7" id="KW-0408">Iron</keyword>
<dbReference type="InterPro" id="IPR006638">
    <property type="entry name" value="Elp3/MiaA/NifB-like_rSAM"/>
</dbReference>
<dbReference type="HAMAP" id="MF_01225_B">
    <property type="entry name" value="MoaA_B"/>
    <property type="match status" value="1"/>
</dbReference>
<keyword evidence="8" id="KW-0411">Iron-sulfur</keyword>
<dbReference type="InterPro" id="IPR040064">
    <property type="entry name" value="MoaA-like"/>
</dbReference>
<feature type="domain" description="Radical SAM core" evidence="13">
    <location>
        <begin position="9"/>
        <end position="234"/>
    </location>
</feature>
<dbReference type="InterPro" id="IPR013785">
    <property type="entry name" value="Aldolase_TIM"/>
</dbReference>
<dbReference type="InterPro" id="IPR007197">
    <property type="entry name" value="rSAM"/>
</dbReference>
<keyword evidence="9" id="KW-0342">GTP-binding</keyword>
<dbReference type="SMART" id="SM00729">
    <property type="entry name" value="Elp3"/>
    <property type="match status" value="1"/>
</dbReference>
<dbReference type="GO" id="GO:0006777">
    <property type="term" value="P:Mo-molybdopterin cofactor biosynthetic process"/>
    <property type="evidence" value="ECO:0007669"/>
    <property type="project" value="UniProtKB-KW"/>
</dbReference>
<dbReference type="UniPathway" id="UPA00344"/>
<accession>A0A1J5S0B9</accession>
<dbReference type="PROSITE" id="PS01305">
    <property type="entry name" value="MOAA_NIFB_PQQE"/>
    <property type="match status" value="1"/>
</dbReference>
<evidence type="ECO:0000256" key="2">
    <source>
        <dbReference type="ARBA" id="ARBA00012167"/>
    </source>
</evidence>
<organism evidence="14">
    <name type="scientific">mine drainage metagenome</name>
    <dbReference type="NCBI Taxonomy" id="410659"/>
    <lineage>
        <taxon>unclassified sequences</taxon>
        <taxon>metagenomes</taxon>
        <taxon>ecological metagenomes</taxon>
    </lineage>
</organism>
<evidence type="ECO:0000259" key="13">
    <source>
        <dbReference type="PROSITE" id="PS51918"/>
    </source>
</evidence>
<evidence type="ECO:0000256" key="5">
    <source>
        <dbReference type="ARBA" id="ARBA00022723"/>
    </source>
</evidence>
<evidence type="ECO:0000256" key="3">
    <source>
        <dbReference type="ARBA" id="ARBA00022485"/>
    </source>
</evidence>
<name>A0A1J5S0B9_9ZZZZ</name>
<evidence type="ECO:0000256" key="8">
    <source>
        <dbReference type="ARBA" id="ARBA00023014"/>
    </source>
</evidence>
<dbReference type="SFLD" id="SFLDS00029">
    <property type="entry name" value="Radical_SAM"/>
    <property type="match status" value="1"/>
</dbReference>
<evidence type="ECO:0000256" key="1">
    <source>
        <dbReference type="ARBA" id="ARBA00001966"/>
    </source>
</evidence>
<dbReference type="GO" id="GO:0051539">
    <property type="term" value="F:4 iron, 4 sulfur cluster binding"/>
    <property type="evidence" value="ECO:0007669"/>
    <property type="project" value="UniProtKB-KW"/>
</dbReference>
<keyword evidence="6" id="KW-0547">Nucleotide-binding</keyword>
<dbReference type="GO" id="GO:0061799">
    <property type="term" value="F:cyclic pyranopterin monophosphate synthase activity"/>
    <property type="evidence" value="ECO:0007669"/>
    <property type="project" value="TreeGrafter"/>
</dbReference>
<dbReference type="InterPro" id="IPR013483">
    <property type="entry name" value="MoaA"/>
</dbReference>
<dbReference type="SFLD" id="SFLDG01067">
    <property type="entry name" value="SPASM/twitch_domain_containing"/>
    <property type="match status" value="1"/>
</dbReference>
<dbReference type="AlphaFoldDB" id="A0A1J5S0B9"/>
<dbReference type="Gene3D" id="3.20.20.70">
    <property type="entry name" value="Aldolase class I"/>
    <property type="match status" value="1"/>
</dbReference>
<dbReference type="PROSITE" id="PS51918">
    <property type="entry name" value="RADICAL_SAM"/>
    <property type="match status" value="1"/>
</dbReference>
<evidence type="ECO:0000256" key="7">
    <source>
        <dbReference type="ARBA" id="ARBA00023004"/>
    </source>
</evidence>
<protein>
    <recommendedName>
        <fullName evidence="2">GTP 3',8-cyclase</fullName>
        <ecNumber evidence="2">4.1.99.22</ecNumber>
    </recommendedName>
</protein>
<proteinExistence type="inferred from homology"/>
<comment type="cofactor">
    <cofactor evidence="1">
        <name>[4Fe-4S] cluster</name>
        <dbReference type="ChEBI" id="CHEBI:49883"/>
    </cofactor>
</comment>
<comment type="catalytic activity">
    <reaction evidence="12">
        <text>GTP + AH2 + S-adenosyl-L-methionine = (8S)-3',8-cyclo-7,8-dihydroguanosine 5'-triphosphate + 5'-deoxyadenosine + L-methionine + A + H(+)</text>
        <dbReference type="Rhea" id="RHEA:49576"/>
        <dbReference type="ChEBI" id="CHEBI:13193"/>
        <dbReference type="ChEBI" id="CHEBI:15378"/>
        <dbReference type="ChEBI" id="CHEBI:17319"/>
        <dbReference type="ChEBI" id="CHEBI:17499"/>
        <dbReference type="ChEBI" id="CHEBI:37565"/>
        <dbReference type="ChEBI" id="CHEBI:57844"/>
        <dbReference type="ChEBI" id="CHEBI:59789"/>
        <dbReference type="ChEBI" id="CHEBI:131766"/>
        <dbReference type="EC" id="4.1.99.22"/>
    </reaction>
</comment>
<dbReference type="InterPro" id="IPR050105">
    <property type="entry name" value="MoCo_biosynth_MoaA/MoaC"/>
</dbReference>
<evidence type="ECO:0000256" key="12">
    <source>
        <dbReference type="ARBA" id="ARBA00048697"/>
    </source>
</evidence>
<sequence>MAVNDIQDTFGRKVRYLRLSVTDRCDFRCTYCMSEKMEFLPRNEILSLEECLQVAKTFVGLGVDKIRLTGGEPLTRKDLPWLASRIRELAGLRELTITTNGSQLAKFAQPLVQAGVDRVNISLDSLEPATFHRITRTGNLPQVLAGIDAAIEAWGPRHVKLNTVLIRGINHLQANDLVRFALARGIDISFIEQMPLGETGYHHADSYYSNTEMLEQVKQHFEVLPSLESTGGPARYWRVSGHESRIGFISPHSHNFCADCNRMRVTARGELFPCLGNEGMVDLLPAVRAGDEDRVRDLIARAAGLKPKAHIFDLTHSGSSIVRFMSRTGG</sequence>
<dbReference type="InterPro" id="IPR058240">
    <property type="entry name" value="rSAM_sf"/>
</dbReference>
<evidence type="ECO:0000313" key="14">
    <source>
        <dbReference type="EMBL" id="OIR01411.1"/>
    </source>
</evidence>
<dbReference type="Pfam" id="PF06463">
    <property type="entry name" value="Mob_synth_C"/>
    <property type="match status" value="1"/>
</dbReference>
<dbReference type="EMBL" id="MLJW01000084">
    <property type="protein sequence ID" value="OIR01411.1"/>
    <property type="molecule type" value="Genomic_DNA"/>
</dbReference>
<dbReference type="InterPro" id="IPR010505">
    <property type="entry name" value="MoaA_twitch"/>
</dbReference>